<evidence type="ECO:0000256" key="8">
    <source>
        <dbReference type="ARBA" id="ARBA00023136"/>
    </source>
</evidence>
<keyword evidence="3" id="KW-0813">Transport</keyword>
<keyword evidence="11" id="KW-1185">Reference proteome</keyword>
<dbReference type="Pfam" id="PF00005">
    <property type="entry name" value="ABC_tran"/>
    <property type="match status" value="1"/>
</dbReference>
<dbReference type="STRING" id="6313.A0A0K0DJI0"/>
<dbReference type="InterPro" id="IPR027417">
    <property type="entry name" value="P-loop_NTPase"/>
</dbReference>
<dbReference type="SUPFAM" id="SSF52540">
    <property type="entry name" value="P-loop containing nucleoside triphosphate hydrolases"/>
    <property type="match status" value="1"/>
</dbReference>
<evidence type="ECO:0000256" key="1">
    <source>
        <dbReference type="ARBA" id="ARBA00004141"/>
    </source>
</evidence>
<dbReference type="GO" id="GO:0140359">
    <property type="term" value="F:ABC-type transporter activity"/>
    <property type="evidence" value="ECO:0007669"/>
    <property type="project" value="InterPro"/>
</dbReference>
<dbReference type="GO" id="GO:0005886">
    <property type="term" value="C:plasma membrane"/>
    <property type="evidence" value="ECO:0007669"/>
    <property type="project" value="TreeGrafter"/>
</dbReference>
<keyword evidence="8 9" id="KW-0472">Membrane</keyword>
<dbReference type="PANTHER" id="PTHR48041:SF139">
    <property type="entry name" value="PROTEIN SCARLET"/>
    <property type="match status" value="1"/>
</dbReference>
<dbReference type="Gene3D" id="3.40.50.300">
    <property type="entry name" value="P-loop containing nucleotide triphosphate hydrolases"/>
    <property type="match status" value="1"/>
</dbReference>
<protein>
    <submittedName>
        <fullName evidence="12">ABC transporter domain-containing protein</fullName>
    </submittedName>
</protein>
<accession>A0A0K0DJI0</accession>
<evidence type="ECO:0000256" key="4">
    <source>
        <dbReference type="ARBA" id="ARBA00022692"/>
    </source>
</evidence>
<dbReference type="GO" id="GO:0016887">
    <property type="term" value="F:ATP hydrolysis activity"/>
    <property type="evidence" value="ECO:0007669"/>
    <property type="project" value="InterPro"/>
</dbReference>
<keyword evidence="6" id="KW-0067">ATP-binding</keyword>
<reference evidence="12" key="2">
    <citation type="submission" date="2016-04" db="UniProtKB">
        <authorList>
            <consortium name="WormBaseParasite"/>
        </authorList>
    </citation>
    <scope>IDENTIFICATION</scope>
</reference>
<dbReference type="AlphaFoldDB" id="A0A0K0DJI0"/>
<keyword evidence="5" id="KW-0547">Nucleotide-binding</keyword>
<comment type="subcellular location">
    <subcellularLocation>
        <location evidence="1">Membrane</location>
        <topology evidence="1">Multi-pass membrane protein</topology>
    </subcellularLocation>
</comment>
<evidence type="ECO:0000259" key="10">
    <source>
        <dbReference type="PROSITE" id="PS50893"/>
    </source>
</evidence>
<dbReference type="InterPro" id="IPR003593">
    <property type="entry name" value="AAA+_ATPase"/>
</dbReference>
<keyword evidence="7 9" id="KW-1133">Transmembrane helix</keyword>
<sequence>MHSVEWVASCRLGHADGVVPYHSCLHEQVLYRGLGCMCTCIVDSDDALQLVDVAHDISTSDSSSSLHITPPRDLSRTLGSVDRRGKEGNRLLWRDIYVETPPRKCCLGFGKRSSVGSKVILNQVSGYAEGGQMTFIMGASGAGKSTLLNVLTQRNDRDLRVFGEVAINNIVVENGNMKRYSAYVQQEDMFIAEVTVEEQLMFAARLRMPKNTTEDERKETVENLITSMGLIKCRYSRIGTATEKFISRSERKRLAFASEIITNPSILFCDEPTSGLDSFMALQALSLILGCVYYQVEFTKDSLMNYKGSAIRASLDMVFIFLYPCISVFTGELPIVIREYHAHTYHPTAFFAATNLANVPQYIILPTIYSVIVYGFAAGFFIDVRSIPIYFEIFTPLSWFKYSYEAHLIVLLRPINEIKGCPSNNTYDALICSANNGEEFTYNVSNDLDQKISGGAFPKQE</sequence>
<feature type="domain" description="ABC transporter" evidence="10">
    <location>
        <begin position="91"/>
        <end position="349"/>
    </location>
</feature>
<comment type="similarity">
    <text evidence="2">Belongs to the ABC transporter superfamily. ABCG family. Eye pigment precursor importer (TC 3.A.1.204) subfamily.</text>
</comment>
<evidence type="ECO:0000256" key="7">
    <source>
        <dbReference type="ARBA" id="ARBA00022989"/>
    </source>
</evidence>
<dbReference type="SMART" id="SM00382">
    <property type="entry name" value="AAA"/>
    <property type="match status" value="1"/>
</dbReference>
<feature type="transmembrane region" description="Helical" evidence="9">
    <location>
        <begin position="278"/>
        <end position="296"/>
    </location>
</feature>
<dbReference type="InterPro" id="IPR003439">
    <property type="entry name" value="ABC_transporter-like_ATP-bd"/>
</dbReference>
<proteinExistence type="inferred from homology"/>
<evidence type="ECO:0000256" key="2">
    <source>
        <dbReference type="ARBA" id="ARBA00005814"/>
    </source>
</evidence>
<dbReference type="GO" id="GO:0005524">
    <property type="term" value="F:ATP binding"/>
    <property type="evidence" value="ECO:0007669"/>
    <property type="project" value="UniProtKB-KW"/>
</dbReference>
<evidence type="ECO:0000256" key="5">
    <source>
        <dbReference type="ARBA" id="ARBA00022741"/>
    </source>
</evidence>
<evidence type="ECO:0000256" key="6">
    <source>
        <dbReference type="ARBA" id="ARBA00022840"/>
    </source>
</evidence>
<dbReference type="Proteomes" id="UP000035642">
    <property type="component" value="Unassembled WGS sequence"/>
</dbReference>
<feature type="transmembrane region" description="Helical" evidence="9">
    <location>
        <begin position="362"/>
        <end position="382"/>
    </location>
</feature>
<evidence type="ECO:0000313" key="11">
    <source>
        <dbReference type="Proteomes" id="UP000035642"/>
    </source>
</evidence>
<dbReference type="PANTHER" id="PTHR48041">
    <property type="entry name" value="ABC TRANSPORTER G FAMILY MEMBER 28"/>
    <property type="match status" value="1"/>
</dbReference>
<dbReference type="WBParaSite" id="ACAC_0001156701-mRNA-1">
    <property type="protein sequence ID" value="ACAC_0001156701-mRNA-1"/>
    <property type="gene ID" value="ACAC_0001156701"/>
</dbReference>
<organism evidence="11 12">
    <name type="scientific">Angiostrongylus cantonensis</name>
    <name type="common">Rat lungworm</name>
    <dbReference type="NCBI Taxonomy" id="6313"/>
    <lineage>
        <taxon>Eukaryota</taxon>
        <taxon>Metazoa</taxon>
        <taxon>Ecdysozoa</taxon>
        <taxon>Nematoda</taxon>
        <taxon>Chromadorea</taxon>
        <taxon>Rhabditida</taxon>
        <taxon>Rhabditina</taxon>
        <taxon>Rhabditomorpha</taxon>
        <taxon>Strongyloidea</taxon>
        <taxon>Metastrongylidae</taxon>
        <taxon>Angiostrongylus</taxon>
    </lineage>
</organism>
<evidence type="ECO:0000256" key="9">
    <source>
        <dbReference type="SAM" id="Phobius"/>
    </source>
</evidence>
<feature type="transmembrane region" description="Helical" evidence="9">
    <location>
        <begin position="317"/>
        <end position="337"/>
    </location>
</feature>
<reference evidence="11" key="1">
    <citation type="submission" date="2012-09" db="EMBL/GenBank/DDBJ databases">
        <authorList>
            <person name="Martin A.A."/>
        </authorList>
    </citation>
    <scope>NUCLEOTIDE SEQUENCE</scope>
</reference>
<evidence type="ECO:0000313" key="12">
    <source>
        <dbReference type="WBParaSite" id="ACAC_0001156701-mRNA-1"/>
    </source>
</evidence>
<dbReference type="InterPro" id="IPR050352">
    <property type="entry name" value="ABCG_transporters"/>
</dbReference>
<evidence type="ECO:0000256" key="3">
    <source>
        <dbReference type="ARBA" id="ARBA00022448"/>
    </source>
</evidence>
<dbReference type="PROSITE" id="PS50893">
    <property type="entry name" value="ABC_TRANSPORTER_2"/>
    <property type="match status" value="1"/>
</dbReference>
<keyword evidence="4 9" id="KW-0812">Transmembrane</keyword>
<name>A0A0K0DJI0_ANGCA</name>